<evidence type="ECO:0000259" key="7">
    <source>
        <dbReference type="PROSITE" id="PS51032"/>
    </source>
</evidence>
<keyword evidence="6" id="KW-0472">Membrane</keyword>
<dbReference type="Proteomes" id="UP000652761">
    <property type="component" value="Unassembled WGS sequence"/>
</dbReference>
<keyword evidence="5" id="KW-0539">Nucleus</keyword>
<evidence type="ECO:0000256" key="5">
    <source>
        <dbReference type="ARBA" id="ARBA00023242"/>
    </source>
</evidence>
<sequence length="204" mass="22921">MRTSRISRRDYFPGDSKIKISKILTYLISLLSSGHPPSPSALFFLKDRRVRSTAAEAQGKEAHFKGARKRPWERFTAEIRDPSTKTWKWPGTFDMAAEKAARAYDEADGVWRVGERPLAGGELAIGFANITGYSVCGQTFDANRKSLLGLTLQCAILLLLYICVPIFVRPSGVDRSTLFIPPLQTEPRLRRRRKAHRKATSLLA</sequence>
<name>A0A843UBD0_COLES</name>
<feature type="domain" description="AP2/ERF" evidence="7">
    <location>
        <begin position="63"/>
        <end position="128"/>
    </location>
</feature>
<dbReference type="GO" id="GO:0005634">
    <property type="term" value="C:nucleus"/>
    <property type="evidence" value="ECO:0007669"/>
    <property type="project" value="UniProtKB-SubCell"/>
</dbReference>
<evidence type="ECO:0000313" key="8">
    <source>
        <dbReference type="EMBL" id="MQL79456.1"/>
    </source>
</evidence>
<dbReference type="InterPro" id="IPR001471">
    <property type="entry name" value="AP2/ERF_dom"/>
</dbReference>
<dbReference type="PANTHER" id="PTHR31677:SF262">
    <property type="entry name" value="ETHYLENE-RESPONSIVE TRANSCRIPTION FACTOR 9-LIKE"/>
    <property type="match status" value="1"/>
</dbReference>
<evidence type="ECO:0000256" key="4">
    <source>
        <dbReference type="ARBA" id="ARBA00023163"/>
    </source>
</evidence>
<dbReference type="InterPro" id="IPR016177">
    <property type="entry name" value="DNA-bd_dom_sf"/>
</dbReference>
<comment type="subcellular location">
    <subcellularLocation>
        <location evidence="1">Nucleus</location>
    </subcellularLocation>
</comment>
<dbReference type="PANTHER" id="PTHR31677">
    <property type="entry name" value="AP2 DOMAIN CLASS TRANSCRIPTION FACTOR"/>
    <property type="match status" value="1"/>
</dbReference>
<dbReference type="EMBL" id="NMUH01000456">
    <property type="protein sequence ID" value="MQL79456.1"/>
    <property type="molecule type" value="Genomic_DNA"/>
</dbReference>
<dbReference type="GO" id="GO:0003677">
    <property type="term" value="F:DNA binding"/>
    <property type="evidence" value="ECO:0007669"/>
    <property type="project" value="UniProtKB-KW"/>
</dbReference>
<evidence type="ECO:0000256" key="1">
    <source>
        <dbReference type="ARBA" id="ARBA00004123"/>
    </source>
</evidence>
<dbReference type="CDD" id="cd00018">
    <property type="entry name" value="AP2"/>
    <property type="match status" value="1"/>
</dbReference>
<reference evidence="8" key="1">
    <citation type="submission" date="2017-07" db="EMBL/GenBank/DDBJ databases">
        <title>Taro Niue Genome Assembly and Annotation.</title>
        <authorList>
            <person name="Atibalentja N."/>
            <person name="Keating K."/>
            <person name="Fields C.J."/>
        </authorList>
    </citation>
    <scope>NUCLEOTIDE SEQUENCE</scope>
    <source>
        <strain evidence="8">Niue_2</strain>
        <tissue evidence="8">Leaf</tissue>
    </source>
</reference>
<evidence type="ECO:0000256" key="2">
    <source>
        <dbReference type="ARBA" id="ARBA00023015"/>
    </source>
</evidence>
<keyword evidence="3" id="KW-0238">DNA-binding</keyword>
<dbReference type="AlphaFoldDB" id="A0A843UBD0"/>
<gene>
    <name evidence="8" type="ORF">Taro_011890</name>
</gene>
<organism evidence="8 9">
    <name type="scientific">Colocasia esculenta</name>
    <name type="common">Wild taro</name>
    <name type="synonym">Arum esculentum</name>
    <dbReference type="NCBI Taxonomy" id="4460"/>
    <lineage>
        <taxon>Eukaryota</taxon>
        <taxon>Viridiplantae</taxon>
        <taxon>Streptophyta</taxon>
        <taxon>Embryophyta</taxon>
        <taxon>Tracheophyta</taxon>
        <taxon>Spermatophyta</taxon>
        <taxon>Magnoliopsida</taxon>
        <taxon>Liliopsida</taxon>
        <taxon>Araceae</taxon>
        <taxon>Aroideae</taxon>
        <taxon>Colocasieae</taxon>
        <taxon>Colocasia</taxon>
    </lineage>
</organism>
<evidence type="ECO:0000313" key="9">
    <source>
        <dbReference type="Proteomes" id="UP000652761"/>
    </source>
</evidence>
<dbReference type="Gene3D" id="3.30.730.10">
    <property type="entry name" value="AP2/ERF domain"/>
    <property type="match status" value="1"/>
</dbReference>
<keyword evidence="2" id="KW-0805">Transcription regulation</keyword>
<feature type="transmembrane region" description="Helical" evidence="6">
    <location>
        <begin position="147"/>
        <end position="168"/>
    </location>
</feature>
<proteinExistence type="predicted"/>
<dbReference type="GO" id="GO:0003700">
    <property type="term" value="F:DNA-binding transcription factor activity"/>
    <property type="evidence" value="ECO:0007669"/>
    <property type="project" value="InterPro"/>
</dbReference>
<dbReference type="SUPFAM" id="SSF54171">
    <property type="entry name" value="DNA-binding domain"/>
    <property type="match status" value="1"/>
</dbReference>
<dbReference type="InterPro" id="IPR036955">
    <property type="entry name" value="AP2/ERF_dom_sf"/>
</dbReference>
<dbReference type="SMART" id="SM00380">
    <property type="entry name" value="AP2"/>
    <property type="match status" value="1"/>
</dbReference>
<keyword evidence="6" id="KW-0812">Transmembrane</keyword>
<keyword evidence="9" id="KW-1185">Reference proteome</keyword>
<keyword evidence="6" id="KW-1133">Transmembrane helix</keyword>
<accession>A0A843UBD0</accession>
<comment type="caution">
    <text evidence="8">The sequence shown here is derived from an EMBL/GenBank/DDBJ whole genome shotgun (WGS) entry which is preliminary data.</text>
</comment>
<evidence type="ECO:0000256" key="3">
    <source>
        <dbReference type="ARBA" id="ARBA00023125"/>
    </source>
</evidence>
<dbReference type="PROSITE" id="PS51032">
    <property type="entry name" value="AP2_ERF"/>
    <property type="match status" value="1"/>
</dbReference>
<keyword evidence="4" id="KW-0804">Transcription</keyword>
<protein>
    <recommendedName>
        <fullName evidence="7">AP2/ERF domain-containing protein</fullName>
    </recommendedName>
</protein>
<evidence type="ECO:0000256" key="6">
    <source>
        <dbReference type="SAM" id="Phobius"/>
    </source>
</evidence>